<keyword evidence="3" id="KW-1185">Reference proteome</keyword>
<feature type="region of interest" description="Disordered" evidence="1">
    <location>
        <begin position="155"/>
        <end position="175"/>
    </location>
</feature>
<dbReference type="InterPro" id="IPR027417">
    <property type="entry name" value="P-loop_NTPase"/>
</dbReference>
<protein>
    <recommendedName>
        <fullName evidence="4">Nucleoside/nucleotide kinase family protein</fullName>
    </recommendedName>
</protein>
<dbReference type="EMBL" id="BAAAQB010000031">
    <property type="protein sequence ID" value="GAA2137179.1"/>
    <property type="molecule type" value="Genomic_DNA"/>
</dbReference>
<dbReference type="Proteomes" id="UP001500102">
    <property type="component" value="Unassembled WGS sequence"/>
</dbReference>
<evidence type="ECO:0000313" key="3">
    <source>
        <dbReference type="Proteomes" id="UP001500102"/>
    </source>
</evidence>
<comment type="caution">
    <text evidence="2">The sequence shown here is derived from an EMBL/GenBank/DDBJ whole genome shotgun (WGS) entry which is preliminary data.</text>
</comment>
<reference evidence="3" key="1">
    <citation type="journal article" date="2019" name="Int. J. Syst. Evol. Microbiol.">
        <title>The Global Catalogue of Microorganisms (GCM) 10K type strain sequencing project: providing services to taxonomists for standard genome sequencing and annotation.</title>
        <authorList>
            <consortium name="The Broad Institute Genomics Platform"/>
            <consortium name="The Broad Institute Genome Sequencing Center for Infectious Disease"/>
            <person name="Wu L."/>
            <person name="Ma J."/>
        </authorList>
    </citation>
    <scope>NUCLEOTIDE SEQUENCE [LARGE SCALE GENOMIC DNA]</scope>
    <source>
        <strain evidence="3">JCM 15921</strain>
    </source>
</reference>
<sequence length="183" mass="20093">MDGFHLAQSLLESRGLEHRKGAPDTFDGAGYVALLRRLRSETSREIFTPVFRREVNDAIAGAIAIPPETRLIITEGNYLLSDEAPWNEVASLLDETWFVELEQNERLRRLTARHLRFDNDAAIAEWRATGNDERNARLVAAGSQCSTLVIEHTPATASASGREQSVESGPPASNGSAIIHCLG</sequence>
<dbReference type="Gene3D" id="3.40.50.300">
    <property type="entry name" value="P-loop containing nucleotide triphosphate hydrolases"/>
    <property type="match status" value="1"/>
</dbReference>
<evidence type="ECO:0008006" key="4">
    <source>
        <dbReference type="Google" id="ProtNLM"/>
    </source>
</evidence>
<gene>
    <name evidence="2" type="ORF">GCM10009825_22980</name>
</gene>
<dbReference type="SUPFAM" id="SSF52540">
    <property type="entry name" value="P-loop containing nucleoside triphosphate hydrolases"/>
    <property type="match status" value="1"/>
</dbReference>
<name>A0ABP5KTQ0_9MICC</name>
<proteinExistence type="predicted"/>
<organism evidence="2 3">
    <name type="scientific">Arthrobacter humicola</name>
    <dbReference type="NCBI Taxonomy" id="409291"/>
    <lineage>
        <taxon>Bacteria</taxon>
        <taxon>Bacillati</taxon>
        <taxon>Actinomycetota</taxon>
        <taxon>Actinomycetes</taxon>
        <taxon>Micrococcales</taxon>
        <taxon>Micrococcaceae</taxon>
        <taxon>Arthrobacter</taxon>
    </lineage>
</organism>
<evidence type="ECO:0000313" key="2">
    <source>
        <dbReference type="EMBL" id="GAA2137179.1"/>
    </source>
</evidence>
<accession>A0ABP5KTQ0</accession>
<evidence type="ECO:0000256" key="1">
    <source>
        <dbReference type="SAM" id="MobiDB-lite"/>
    </source>
</evidence>